<accession>A0A1H5R7W2</accession>
<dbReference type="AlphaFoldDB" id="A0A1H5R7W2"/>
<keyword evidence="2" id="KW-1185">Reference proteome</keyword>
<dbReference type="Proteomes" id="UP000198878">
    <property type="component" value="Unassembled WGS sequence"/>
</dbReference>
<evidence type="ECO:0000313" key="1">
    <source>
        <dbReference type="EMBL" id="SEF34475.1"/>
    </source>
</evidence>
<sequence>MAYNDSAVTYEFVMSMVEAYVLDHPEFQMCREFGHAMRPTHRDYIGKASGSAFTLLKKLKCRSCGTKRIDEYSSVTRDLIRRAYEYPDGYLLVGMTMSRHDMRSWNMERFLAERAAVEEAEAA</sequence>
<gene>
    <name evidence="1" type="ORF">SAMN05421837_107405</name>
</gene>
<name>A0A1H5R7W2_9PSEU</name>
<organism evidence="1 2">
    <name type="scientific">Amycolatopsis pretoriensis</name>
    <dbReference type="NCBI Taxonomy" id="218821"/>
    <lineage>
        <taxon>Bacteria</taxon>
        <taxon>Bacillati</taxon>
        <taxon>Actinomycetota</taxon>
        <taxon>Actinomycetes</taxon>
        <taxon>Pseudonocardiales</taxon>
        <taxon>Pseudonocardiaceae</taxon>
        <taxon>Amycolatopsis</taxon>
    </lineage>
</organism>
<reference evidence="2" key="1">
    <citation type="submission" date="2016-10" db="EMBL/GenBank/DDBJ databases">
        <authorList>
            <person name="Varghese N."/>
            <person name="Submissions S."/>
        </authorList>
    </citation>
    <scope>NUCLEOTIDE SEQUENCE [LARGE SCALE GENOMIC DNA]</scope>
    <source>
        <strain evidence="2">DSM 44654</strain>
    </source>
</reference>
<protein>
    <submittedName>
        <fullName evidence="1">Uncharacterized protein</fullName>
    </submittedName>
</protein>
<dbReference type="EMBL" id="FNUJ01000007">
    <property type="protein sequence ID" value="SEF34475.1"/>
    <property type="molecule type" value="Genomic_DNA"/>
</dbReference>
<evidence type="ECO:0000313" key="2">
    <source>
        <dbReference type="Proteomes" id="UP000198878"/>
    </source>
</evidence>
<dbReference type="STRING" id="218821.SAMN05421837_107405"/>
<proteinExistence type="predicted"/>